<protein>
    <recommendedName>
        <fullName evidence="7">NAD(P)-binding protein</fullName>
    </recommendedName>
</protein>
<dbReference type="InterPro" id="IPR052178">
    <property type="entry name" value="Sec_Metab_Biosynth_SDR"/>
</dbReference>
<dbReference type="PRINTS" id="PR00081">
    <property type="entry name" value="GDHRDH"/>
</dbReference>
<keyword evidence="2" id="KW-0521">NADP</keyword>
<gene>
    <name evidence="5" type="ORF">HDK90DRAFT_55709</name>
</gene>
<dbReference type="PANTHER" id="PTHR43618:SF18">
    <property type="entry name" value="SHORT CHAIN DEHYDROGENASE_REDUCTASE FAMILY (AFU_ORTHOLOGUE AFUA_5G12480)"/>
    <property type="match status" value="1"/>
</dbReference>
<name>A0ABR1YET2_9PEZI</name>
<evidence type="ECO:0000313" key="5">
    <source>
        <dbReference type="EMBL" id="KAK8227314.1"/>
    </source>
</evidence>
<organism evidence="5 6">
    <name type="scientific">Phyllosticta capitalensis</name>
    <dbReference type="NCBI Taxonomy" id="121624"/>
    <lineage>
        <taxon>Eukaryota</taxon>
        <taxon>Fungi</taxon>
        <taxon>Dikarya</taxon>
        <taxon>Ascomycota</taxon>
        <taxon>Pezizomycotina</taxon>
        <taxon>Dothideomycetes</taxon>
        <taxon>Dothideomycetes incertae sedis</taxon>
        <taxon>Botryosphaeriales</taxon>
        <taxon>Phyllostictaceae</taxon>
        <taxon>Phyllosticta</taxon>
    </lineage>
</organism>
<dbReference type="CDD" id="cd05233">
    <property type="entry name" value="SDR_c"/>
    <property type="match status" value="1"/>
</dbReference>
<accession>A0ABR1YET2</accession>
<dbReference type="Gene3D" id="3.40.50.720">
    <property type="entry name" value="NAD(P)-binding Rossmann-like Domain"/>
    <property type="match status" value="1"/>
</dbReference>
<dbReference type="Proteomes" id="UP001492380">
    <property type="component" value="Unassembled WGS sequence"/>
</dbReference>
<dbReference type="Pfam" id="PF13561">
    <property type="entry name" value="adh_short_C2"/>
    <property type="match status" value="1"/>
</dbReference>
<proteinExistence type="inferred from homology"/>
<evidence type="ECO:0000256" key="2">
    <source>
        <dbReference type="ARBA" id="ARBA00022857"/>
    </source>
</evidence>
<dbReference type="Pfam" id="PF00106">
    <property type="entry name" value="adh_short"/>
    <property type="match status" value="1"/>
</dbReference>
<evidence type="ECO:0000256" key="3">
    <source>
        <dbReference type="ARBA" id="ARBA00023002"/>
    </source>
</evidence>
<dbReference type="PANTHER" id="PTHR43618">
    <property type="entry name" value="7-ALPHA-HYDROXYSTEROID DEHYDROGENASE"/>
    <property type="match status" value="1"/>
</dbReference>
<sequence length="320" mass="32438">MDAATPVDPSTIFSAKDLVVAITGGGTGIGLAMTAAVFKTGASKVYILGRRLQVLEEAAKLLDPAGKTIVPLACDITAPESIAAAVARIEADVGYLDVLVNNAGKIGPPNKAALTAQSIEEVRDALLAGLSSSTSSPTNEFNSTLITNATSVVAVSASFLPLLSAANARRGWPTTKLEPGDMRRRDVAKGASAAGVDAADHRSSQIITTASIAGFNRGITAGVAYSASKAAATHLGKILATLLVPWGVRSNVVAPGIYPSAMTGESDAEYASSAVPLGKKGGFDDIAGLILYMVGRGGSYLNGSVQVSDGGRLSGFPSTY</sequence>
<reference evidence="5 6" key="1">
    <citation type="submission" date="2024-04" db="EMBL/GenBank/DDBJ databases">
        <title>Phyllosticta paracitricarpa is synonymous to the EU quarantine fungus P. citricarpa based on phylogenomic analyses.</title>
        <authorList>
            <consortium name="Lawrence Berkeley National Laboratory"/>
            <person name="Van Ingen-Buijs V.A."/>
            <person name="Van Westerhoven A.C."/>
            <person name="Haridas S."/>
            <person name="Skiadas P."/>
            <person name="Martin F."/>
            <person name="Groenewald J.Z."/>
            <person name="Crous P.W."/>
            <person name="Seidl M.F."/>
        </authorList>
    </citation>
    <scope>NUCLEOTIDE SEQUENCE [LARGE SCALE GENOMIC DNA]</scope>
    <source>
        <strain evidence="5 6">CBS 123374</strain>
    </source>
</reference>
<dbReference type="InterPro" id="IPR002347">
    <property type="entry name" value="SDR_fam"/>
</dbReference>
<dbReference type="PRINTS" id="PR00080">
    <property type="entry name" value="SDRFAMILY"/>
</dbReference>
<evidence type="ECO:0000256" key="4">
    <source>
        <dbReference type="RuleBase" id="RU000363"/>
    </source>
</evidence>
<dbReference type="PROSITE" id="PS00061">
    <property type="entry name" value="ADH_SHORT"/>
    <property type="match status" value="1"/>
</dbReference>
<dbReference type="SUPFAM" id="SSF51735">
    <property type="entry name" value="NAD(P)-binding Rossmann-fold domains"/>
    <property type="match status" value="1"/>
</dbReference>
<dbReference type="InterPro" id="IPR020904">
    <property type="entry name" value="Sc_DH/Rdtase_CS"/>
</dbReference>
<evidence type="ECO:0008006" key="7">
    <source>
        <dbReference type="Google" id="ProtNLM"/>
    </source>
</evidence>
<dbReference type="InterPro" id="IPR036291">
    <property type="entry name" value="NAD(P)-bd_dom_sf"/>
</dbReference>
<keyword evidence="3" id="KW-0560">Oxidoreductase</keyword>
<comment type="caution">
    <text evidence="5">The sequence shown here is derived from an EMBL/GenBank/DDBJ whole genome shotgun (WGS) entry which is preliminary data.</text>
</comment>
<evidence type="ECO:0000256" key="1">
    <source>
        <dbReference type="ARBA" id="ARBA00006484"/>
    </source>
</evidence>
<comment type="similarity">
    <text evidence="1 4">Belongs to the short-chain dehydrogenases/reductases (SDR) family.</text>
</comment>
<evidence type="ECO:0000313" key="6">
    <source>
        <dbReference type="Proteomes" id="UP001492380"/>
    </source>
</evidence>
<keyword evidence="6" id="KW-1185">Reference proteome</keyword>
<dbReference type="EMBL" id="JBBWRZ010000010">
    <property type="protein sequence ID" value="KAK8227314.1"/>
    <property type="molecule type" value="Genomic_DNA"/>
</dbReference>